<reference evidence="2 3" key="1">
    <citation type="submission" date="2016-07" db="EMBL/GenBank/DDBJ databases">
        <title>Pervasive Adenine N6-methylation of Active Genes in Fungi.</title>
        <authorList>
            <consortium name="DOE Joint Genome Institute"/>
            <person name="Mondo S.J."/>
            <person name="Dannebaum R.O."/>
            <person name="Kuo R.C."/>
            <person name="Labutti K."/>
            <person name="Haridas S."/>
            <person name="Kuo A."/>
            <person name="Salamov A."/>
            <person name="Ahrendt S.R."/>
            <person name="Lipzen A."/>
            <person name="Sullivan W."/>
            <person name="Andreopoulos W.B."/>
            <person name="Clum A."/>
            <person name="Lindquist E."/>
            <person name="Daum C."/>
            <person name="Ramamoorthy G.K."/>
            <person name="Gryganskyi A."/>
            <person name="Culley D."/>
            <person name="Magnuson J.K."/>
            <person name="James T.Y."/>
            <person name="O'Malley M.A."/>
            <person name="Stajich J.E."/>
            <person name="Spatafora J.W."/>
            <person name="Visel A."/>
            <person name="Grigoriev I.V."/>
        </authorList>
    </citation>
    <scope>NUCLEOTIDE SEQUENCE [LARGE SCALE GENOMIC DNA]</scope>
    <source>
        <strain evidence="2 3">NRRL 2496</strain>
    </source>
</reference>
<evidence type="ECO:0000256" key="1">
    <source>
        <dbReference type="SAM" id="Phobius"/>
    </source>
</evidence>
<accession>A0A1X2HUB2</accession>
<keyword evidence="1" id="KW-0472">Membrane</keyword>
<gene>
    <name evidence="2" type="ORF">BCR43DRAFT_482762</name>
</gene>
<sequence length="195" mass="23369">MHIITHSNSSNRHIGSTSISICILRLVHILILVWRALSHRHHLHRTRRLTIVHVVLLSILNRMRSSHWHQPAFLLLLLHLHLWPRLLQNSQPLHRVLTATAATFLIVTIIAFHMLPWLVFPFIRKLKLPADLWLHHLLASDPNRLSTCWPRLRNTWMKTRASVPWNDKSHHQATLFQRIYLLFIKKRKRKKEREW</sequence>
<feature type="transmembrane region" description="Helical" evidence="1">
    <location>
        <begin position="96"/>
        <end position="120"/>
    </location>
</feature>
<dbReference type="AlphaFoldDB" id="A0A1X2HUB2"/>
<proteinExistence type="predicted"/>
<evidence type="ECO:0000313" key="2">
    <source>
        <dbReference type="EMBL" id="ORZ03111.1"/>
    </source>
</evidence>
<dbReference type="Proteomes" id="UP000242180">
    <property type="component" value="Unassembled WGS sequence"/>
</dbReference>
<name>A0A1X2HUB2_SYNRA</name>
<keyword evidence="3" id="KW-1185">Reference proteome</keyword>
<protein>
    <submittedName>
        <fullName evidence="2">Uncharacterized protein</fullName>
    </submittedName>
</protein>
<comment type="caution">
    <text evidence="2">The sequence shown here is derived from an EMBL/GenBank/DDBJ whole genome shotgun (WGS) entry which is preliminary data.</text>
</comment>
<feature type="transmembrane region" description="Helical" evidence="1">
    <location>
        <begin position="17"/>
        <end position="37"/>
    </location>
</feature>
<dbReference type="EMBL" id="MCGN01000001">
    <property type="protein sequence ID" value="ORZ03111.1"/>
    <property type="molecule type" value="Genomic_DNA"/>
</dbReference>
<evidence type="ECO:0000313" key="3">
    <source>
        <dbReference type="Proteomes" id="UP000242180"/>
    </source>
</evidence>
<organism evidence="2 3">
    <name type="scientific">Syncephalastrum racemosum</name>
    <name type="common">Filamentous fungus</name>
    <dbReference type="NCBI Taxonomy" id="13706"/>
    <lineage>
        <taxon>Eukaryota</taxon>
        <taxon>Fungi</taxon>
        <taxon>Fungi incertae sedis</taxon>
        <taxon>Mucoromycota</taxon>
        <taxon>Mucoromycotina</taxon>
        <taxon>Mucoromycetes</taxon>
        <taxon>Mucorales</taxon>
        <taxon>Syncephalastraceae</taxon>
        <taxon>Syncephalastrum</taxon>
    </lineage>
</organism>
<feature type="transmembrane region" description="Helical" evidence="1">
    <location>
        <begin position="68"/>
        <end position="84"/>
    </location>
</feature>
<keyword evidence="1" id="KW-1133">Transmembrane helix</keyword>
<keyword evidence="1" id="KW-0812">Transmembrane</keyword>
<dbReference type="InParanoid" id="A0A1X2HUB2"/>